<protein>
    <submittedName>
        <fullName evidence="2">Uncharacterized protein</fullName>
    </submittedName>
</protein>
<keyword evidence="3" id="KW-1185">Reference proteome</keyword>
<evidence type="ECO:0000256" key="1">
    <source>
        <dbReference type="SAM" id="MobiDB-lite"/>
    </source>
</evidence>
<evidence type="ECO:0000313" key="2">
    <source>
        <dbReference type="EMBL" id="GBP67962.1"/>
    </source>
</evidence>
<reference evidence="2 3" key="1">
    <citation type="journal article" date="2019" name="Commun. Biol.">
        <title>The bagworm genome reveals a unique fibroin gene that provides high tensile strength.</title>
        <authorList>
            <person name="Kono N."/>
            <person name="Nakamura H."/>
            <person name="Ohtoshi R."/>
            <person name="Tomita M."/>
            <person name="Numata K."/>
            <person name="Arakawa K."/>
        </authorList>
    </citation>
    <scope>NUCLEOTIDE SEQUENCE [LARGE SCALE GENOMIC DNA]</scope>
</reference>
<proteinExistence type="predicted"/>
<accession>A0A4C1XZH1</accession>
<comment type="caution">
    <text evidence="2">The sequence shown here is derived from an EMBL/GenBank/DDBJ whole genome shotgun (WGS) entry which is preliminary data.</text>
</comment>
<name>A0A4C1XZH1_EUMVA</name>
<sequence length="142" mass="15944">MPFNTLRTLCFNSYKHINPSRERFASSNQHRQSPTVLAADRVRVVYKNIYGGKDKRLGVGRDQSGCLTARTGSRRGGRQPGPRARRAMVTSWETAKRNGLQRLFRTAEPARSAFNMTLTSLAESRCPRPAGRAVVRRSSSIH</sequence>
<evidence type="ECO:0000313" key="3">
    <source>
        <dbReference type="Proteomes" id="UP000299102"/>
    </source>
</evidence>
<feature type="region of interest" description="Disordered" evidence="1">
    <location>
        <begin position="60"/>
        <end position="83"/>
    </location>
</feature>
<gene>
    <name evidence="2" type="ORF">EVAR_25358_1</name>
</gene>
<dbReference type="Proteomes" id="UP000299102">
    <property type="component" value="Unassembled WGS sequence"/>
</dbReference>
<organism evidence="2 3">
    <name type="scientific">Eumeta variegata</name>
    <name type="common">Bagworm moth</name>
    <name type="synonym">Eumeta japonica</name>
    <dbReference type="NCBI Taxonomy" id="151549"/>
    <lineage>
        <taxon>Eukaryota</taxon>
        <taxon>Metazoa</taxon>
        <taxon>Ecdysozoa</taxon>
        <taxon>Arthropoda</taxon>
        <taxon>Hexapoda</taxon>
        <taxon>Insecta</taxon>
        <taxon>Pterygota</taxon>
        <taxon>Neoptera</taxon>
        <taxon>Endopterygota</taxon>
        <taxon>Lepidoptera</taxon>
        <taxon>Glossata</taxon>
        <taxon>Ditrysia</taxon>
        <taxon>Tineoidea</taxon>
        <taxon>Psychidae</taxon>
        <taxon>Oiketicinae</taxon>
        <taxon>Eumeta</taxon>
    </lineage>
</organism>
<dbReference type="EMBL" id="BGZK01000997">
    <property type="protein sequence ID" value="GBP67962.1"/>
    <property type="molecule type" value="Genomic_DNA"/>
</dbReference>
<dbReference type="AlphaFoldDB" id="A0A4C1XZH1"/>